<keyword evidence="6" id="KW-1185">Reference proteome</keyword>
<name>A0ABP4JK96_9MICO</name>
<organism evidence="5 6">
    <name type="scientific">Agrococcus citreus</name>
    <dbReference type="NCBI Taxonomy" id="84643"/>
    <lineage>
        <taxon>Bacteria</taxon>
        <taxon>Bacillati</taxon>
        <taxon>Actinomycetota</taxon>
        <taxon>Actinomycetes</taxon>
        <taxon>Micrococcales</taxon>
        <taxon>Microbacteriaceae</taxon>
        <taxon>Agrococcus</taxon>
    </lineage>
</organism>
<reference evidence="6" key="1">
    <citation type="journal article" date="2019" name="Int. J. Syst. Evol. Microbiol.">
        <title>The Global Catalogue of Microorganisms (GCM) 10K type strain sequencing project: providing services to taxonomists for standard genome sequencing and annotation.</title>
        <authorList>
            <consortium name="The Broad Institute Genomics Platform"/>
            <consortium name="The Broad Institute Genome Sequencing Center for Infectious Disease"/>
            <person name="Wu L."/>
            <person name="Ma J."/>
        </authorList>
    </citation>
    <scope>NUCLEOTIDE SEQUENCE [LARGE SCALE GENOMIC DNA]</scope>
    <source>
        <strain evidence="6">JCM 12398</strain>
    </source>
</reference>
<dbReference type="InterPro" id="IPR050482">
    <property type="entry name" value="Sensor_HK_TwoCompSys"/>
</dbReference>
<dbReference type="PANTHER" id="PTHR24421">
    <property type="entry name" value="NITRATE/NITRITE SENSOR PROTEIN NARX-RELATED"/>
    <property type="match status" value="1"/>
</dbReference>
<gene>
    <name evidence="5" type="ORF">GCM10009640_19430</name>
</gene>
<dbReference type="EMBL" id="BAAAKK010000005">
    <property type="protein sequence ID" value="GAA1424041.1"/>
    <property type="molecule type" value="Genomic_DNA"/>
</dbReference>
<evidence type="ECO:0000259" key="4">
    <source>
        <dbReference type="PROSITE" id="PS50109"/>
    </source>
</evidence>
<dbReference type="CDD" id="cd16917">
    <property type="entry name" value="HATPase_UhpB-NarQ-NarX-like"/>
    <property type="match status" value="1"/>
</dbReference>
<dbReference type="Proteomes" id="UP001501266">
    <property type="component" value="Unassembled WGS sequence"/>
</dbReference>
<dbReference type="RefSeq" id="WP_343919871.1">
    <property type="nucleotide sequence ID" value="NZ_BAAAKK010000005.1"/>
</dbReference>
<keyword evidence="3" id="KW-0902">Two-component regulatory system</keyword>
<keyword evidence="2" id="KW-0418">Kinase</keyword>
<evidence type="ECO:0000256" key="2">
    <source>
        <dbReference type="ARBA" id="ARBA00022777"/>
    </source>
</evidence>
<dbReference type="InterPro" id="IPR036890">
    <property type="entry name" value="HATPase_C_sf"/>
</dbReference>
<dbReference type="SUPFAM" id="SSF55874">
    <property type="entry name" value="ATPase domain of HSP90 chaperone/DNA topoisomerase II/histidine kinase"/>
    <property type="match status" value="1"/>
</dbReference>
<dbReference type="InterPro" id="IPR005467">
    <property type="entry name" value="His_kinase_dom"/>
</dbReference>
<evidence type="ECO:0000313" key="5">
    <source>
        <dbReference type="EMBL" id="GAA1424041.1"/>
    </source>
</evidence>
<evidence type="ECO:0000313" key="6">
    <source>
        <dbReference type="Proteomes" id="UP001501266"/>
    </source>
</evidence>
<dbReference type="PROSITE" id="PS50109">
    <property type="entry name" value="HIS_KIN"/>
    <property type="match status" value="1"/>
</dbReference>
<evidence type="ECO:0000256" key="3">
    <source>
        <dbReference type="ARBA" id="ARBA00023012"/>
    </source>
</evidence>
<evidence type="ECO:0000256" key="1">
    <source>
        <dbReference type="ARBA" id="ARBA00022679"/>
    </source>
</evidence>
<accession>A0ABP4JK96</accession>
<dbReference type="Pfam" id="PF02518">
    <property type="entry name" value="HATPase_c"/>
    <property type="match status" value="1"/>
</dbReference>
<proteinExistence type="predicted"/>
<dbReference type="Gene3D" id="1.20.5.1930">
    <property type="match status" value="1"/>
</dbReference>
<feature type="domain" description="Histidine kinase" evidence="4">
    <location>
        <begin position="235"/>
        <end position="422"/>
    </location>
</feature>
<dbReference type="Pfam" id="PF07730">
    <property type="entry name" value="HisKA_3"/>
    <property type="match status" value="1"/>
</dbReference>
<protein>
    <recommendedName>
        <fullName evidence="4">Histidine kinase domain-containing protein</fullName>
    </recommendedName>
</protein>
<comment type="caution">
    <text evidence="5">The sequence shown here is derived from an EMBL/GenBank/DDBJ whole genome shotgun (WGS) entry which is preliminary data.</text>
</comment>
<sequence>MRSAVLRFLLMGLAALIIVVTPVTFWILGQAERHALDNARSSTQRIADLAIGPLVTDRFLAGDRAAIQGLDARLGPWLDDVPVLRIRIWDADGRVVYSDAAELIGQQLPLPDRARDLFAGGAGSATIESERDLEDAFGAGAGQLVEVTVRAQSASGVPLVVEAHYDEADVRAEQALVLGDMAPALLLALAVLQLAQLVPAVRLARRIQADQAARRELLQRLVDVSDVERRRIARDLHDDVMQDLSGLSYALEAEEVRATPLQGPLLEHAVSILQDSVRRLRAMTIELYPPSLERLGMPAALERLAEPLRAGGIDVSVDAAHGDDPEREAAATLYRVAREALSNISKHAAARAVEVSLRDDGGSAVLTIRDDGLGFDADGDPPIGHLGLQIMRDAIESVGGTLDVMSRPGAGTLVEARVASTGRGVL</sequence>
<keyword evidence="1" id="KW-0808">Transferase</keyword>
<dbReference type="InterPro" id="IPR011712">
    <property type="entry name" value="Sig_transdc_His_kin_sub3_dim/P"/>
</dbReference>
<dbReference type="InterPro" id="IPR003594">
    <property type="entry name" value="HATPase_dom"/>
</dbReference>
<dbReference type="SMART" id="SM00387">
    <property type="entry name" value="HATPase_c"/>
    <property type="match status" value="1"/>
</dbReference>
<dbReference type="Gene3D" id="3.30.565.10">
    <property type="entry name" value="Histidine kinase-like ATPase, C-terminal domain"/>
    <property type="match status" value="1"/>
</dbReference>